<dbReference type="Proteomes" id="UP001631969">
    <property type="component" value="Unassembled WGS sequence"/>
</dbReference>
<name>A0ACC7NWA7_9BACL</name>
<reference evidence="1" key="1">
    <citation type="submission" date="2024-12" db="EMBL/GenBank/DDBJ databases">
        <authorList>
            <person name="Wu N."/>
        </authorList>
    </citation>
    <scope>NUCLEOTIDE SEQUENCE</scope>
    <source>
        <strain evidence="1">P15</strain>
    </source>
</reference>
<dbReference type="EMBL" id="JBJURJ010000002">
    <property type="protein sequence ID" value="MFM9327362.1"/>
    <property type="molecule type" value="Genomic_DNA"/>
</dbReference>
<organism evidence="1 2">
    <name type="scientific">Paenibacillus mesotrionivorans</name>
    <dbReference type="NCBI Taxonomy" id="3160968"/>
    <lineage>
        <taxon>Bacteria</taxon>
        <taxon>Bacillati</taxon>
        <taxon>Bacillota</taxon>
        <taxon>Bacilli</taxon>
        <taxon>Bacillales</taxon>
        <taxon>Paenibacillaceae</taxon>
        <taxon>Paenibacillus</taxon>
    </lineage>
</organism>
<evidence type="ECO:0000313" key="1">
    <source>
        <dbReference type="EMBL" id="MFM9327362.1"/>
    </source>
</evidence>
<protein>
    <submittedName>
        <fullName evidence="1">ABC transporter permease</fullName>
    </submittedName>
</protein>
<proteinExistence type="predicted"/>
<comment type="caution">
    <text evidence="1">The sequence shown here is derived from an EMBL/GenBank/DDBJ whole genome shotgun (WGS) entry which is preliminary data.</text>
</comment>
<evidence type="ECO:0000313" key="2">
    <source>
        <dbReference type="Proteomes" id="UP001631969"/>
    </source>
</evidence>
<gene>
    <name evidence="1" type="ORF">ACI1P1_03515</name>
</gene>
<sequence length="272" mass="30830">MQFVFRWGKSGWGKYGAIGKITVKNQLMYAADLFIRTLFLLLILYVFTQLWSVTYEGSGETVIGGYRYHELIWYLIFSESLTMAMPKLHVTVEEEVKSGGIGYLLCRPVSYVGYRYAEFAGEFLVRLVSNLLVGGALGIFLFGLPDFGWGWLGFLPVLIGGATLNFMIRMLLALCAFWVEEIQGLVFVYDKLLFTIGGMLLPLELFAEPFRTICRFLPFQTMIYFPVKSAIQFDALRMVQMLGIQALWIGGFGAILFVVYRKGVRRLNVNGG</sequence>
<accession>A0ACC7NWA7</accession>
<keyword evidence="2" id="KW-1185">Reference proteome</keyword>